<evidence type="ECO:0000313" key="3">
    <source>
        <dbReference type="EMBL" id="AZH24762.1"/>
    </source>
</evidence>
<evidence type="ECO:0000313" key="4">
    <source>
        <dbReference type="EMBL" id="RMB23574.1"/>
    </source>
</evidence>
<dbReference type="RefSeq" id="WP_121919509.1">
    <property type="nucleotide sequence ID" value="NZ_CP034145.1"/>
</dbReference>
<dbReference type="Proteomes" id="UP000277326">
    <property type="component" value="Unassembled WGS sequence"/>
</dbReference>
<dbReference type="Proteomes" id="UP000282007">
    <property type="component" value="Chromosome"/>
</dbReference>
<dbReference type="Pfam" id="PF01408">
    <property type="entry name" value="GFO_IDH_MocA"/>
    <property type="match status" value="1"/>
</dbReference>
<dbReference type="InterPro" id="IPR051450">
    <property type="entry name" value="Gfo/Idh/MocA_Oxidoreductases"/>
</dbReference>
<evidence type="ECO:0000259" key="1">
    <source>
        <dbReference type="Pfam" id="PF01408"/>
    </source>
</evidence>
<dbReference type="EMBL" id="REFS01000002">
    <property type="protein sequence ID" value="RMB23574.1"/>
    <property type="molecule type" value="Genomic_DNA"/>
</dbReference>
<protein>
    <submittedName>
        <fullName evidence="3">Gfo/Idh/MocA family oxidoreductase</fullName>
    </submittedName>
    <submittedName>
        <fullName evidence="4">Putative dehydrogenase</fullName>
    </submittedName>
</protein>
<feature type="domain" description="GFO/IDH/MocA-like oxidoreductase" evidence="2">
    <location>
        <begin position="158"/>
        <end position="228"/>
    </location>
</feature>
<dbReference type="EMBL" id="CP034145">
    <property type="protein sequence ID" value="AZH24762.1"/>
    <property type="molecule type" value="Genomic_DNA"/>
</dbReference>
<dbReference type="PANTHER" id="PTHR43377:SF1">
    <property type="entry name" value="BILIVERDIN REDUCTASE A"/>
    <property type="match status" value="1"/>
</dbReference>
<organism evidence="4 5">
    <name type="scientific">Haloplanus aerogenes</name>
    <dbReference type="NCBI Taxonomy" id="660522"/>
    <lineage>
        <taxon>Archaea</taxon>
        <taxon>Methanobacteriati</taxon>
        <taxon>Methanobacteriota</taxon>
        <taxon>Stenosarchaea group</taxon>
        <taxon>Halobacteria</taxon>
        <taxon>Halobacteriales</taxon>
        <taxon>Haloferacaceae</taxon>
        <taxon>Haloplanus</taxon>
    </lineage>
</organism>
<dbReference type="KEGG" id="haer:DU502_04915"/>
<proteinExistence type="predicted"/>
<evidence type="ECO:0000313" key="6">
    <source>
        <dbReference type="Proteomes" id="UP000282007"/>
    </source>
</evidence>
<dbReference type="AlphaFoldDB" id="A0A3M0DPK3"/>
<dbReference type="SUPFAM" id="SSF51735">
    <property type="entry name" value="NAD(P)-binding Rossmann-fold domains"/>
    <property type="match status" value="1"/>
</dbReference>
<keyword evidence="6" id="KW-1185">Reference proteome</keyword>
<dbReference type="Gene3D" id="3.40.50.720">
    <property type="entry name" value="NAD(P)-binding Rossmann-like Domain"/>
    <property type="match status" value="1"/>
</dbReference>
<dbReference type="OrthoDB" id="25239at2157"/>
<dbReference type="Pfam" id="PF22725">
    <property type="entry name" value="GFO_IDH_MocA_C3"/>
    <property type="match status" value="1"/>
</dbReference>
<sequence length="325" mass="35916">MTRNRTDVGVIGVGSMGQHHARVYRELNDVNLVGVADADAGRASAVAENHNTEAMETKALLEHVDAASVVVPTQYHYEMVTRCLDQSVATFVEKPVLGSLERANDLLSQVERADVPLQVGHIERFNPAVIALSEIVEDLSLISVRARRLGPEPDRKIKDNAVIDLMIHDIDIALFLFGETPISVSGSSTRGGRHASALLEFDNDRVASLTASRKTQRKVRMLEITAEECFIEVDYLDQSIEIHRNSIPRYIEKDGDVRFKHESIIERPVVQNGEPLRKELESFIEVVETGTTPEVTIKDGLDALSVALEIEQKTGLKSQSASTDD</sequence>
<dbReference type="SUPFAM" id="SSF55347">
    <property type="entry name" value="Glyceraldehyde-3-phosphate dehydrogenase-like, C-terminal domain"/>
    <property type="match status" value="1"/>
</dbReference>
<dbReference type="InterPro" id="IPR036291">
    <property type="entry name" value="NAD(P)-bd_dom_sf"/>
</dbReference>
<reference evidence="4 5" key="1">
    <citation type="journal article" date="2015" name="Stand. Genomic Sci.">
        <title>Genomic Encyclopedia of Bacterial and Archaeal Type Strains, Phase III: the genomes of soil and plant-associated and newly described type strains.</title>
        <authorList>
            <person name="Whitman W.B."/>
            <person name="Woyke T."/>
            <person name="Klenk H.P."/>
            <person name="Zhou Y."/>
            <person name="Lilburn T.G."/>
            <person name="Beck B.J."/>
            <person name="De Vos P."/>
            <person name="Vandamme P."/>
            <person name="Eisen J.A."/>
            <person name="Garrity G."/>
            <person name="Hugenholtz P."/>
            <person name="Kyrpides N.C."/>
        </authorList>
    </citation>
    <scope>NUCLEOTIDE SEQUENCE [LARGE SCALE GENOMIC DNA]</scope>
    <source>
        <strain evidence="4 5">CGMCC 1.10124</strain>
    </source>
</reference>
<accession>A0A3M0DPK3</accession>
<feature type="domain" description="Gfo/Idh/MocA-like oxidoreductase N-terminal" evidence="1">
    <location>
        <begin position="8"/>
        <end position="121"/>
    </location>
</feature>
<evidence type="ECO:0000313" key="5">
    <source>
        <dbReference type="Proteomes" id="UP000277326"/>
    </source>
</evidence>
<reference evidence="3 6" key="2">
    <citation type="submission" date="2018-07" db="EMBL/GenBank/DDBJ databases">
        <title>Genome sequences of Haloplanus aerogenes JCM 16430T.</title>
        <authorList>
            <person name="Kim Y.B."/>
            <person name="Roh S.W."/>
        </authorList>
    </citation>
    <scope>NUCLEOTIDE SEQUENCE [LARGE SCALE GENOMIC DNA]</scope>
    <source>
        <strain evidence="3 6">JCM 16430</strain>
    </source>
</reference>
<dbReference type="InterPro" id="IPR000683">
    <property type="entry name" value="Gfo/Idh/MocA-like_OxRdtase_N"/>
</dbReference>
<dbReference type="InterPro" id="IPR055170">
    <property type="entry name" value="GFO_IDH_MocA-like_dom"/>
</dbReference>
<gene>
    <name evidence="4" type="ORF">ATH50_0790</name>
    <name evidence="3" type="ORF">DU502_04915</name>
</gene>
<dbReference type="GO" id="GO:0000166">
    <property type="term" value="F:nucleotide binding"/>
    <property type="evidence" value="ECO:0007669"/>
    <property type="project" value="InterPro"/>
</dbReference>
<name>A0A3M0DPK3_9EURY</name>
<dbReference type="GeneID" id="38470603"/>
<dbReference type="PANTHER" id="PTHR43377">
    <property type="entry name" value="BILIVERDIN REDUCTASE A"/>
    <property type="match status" value="1"/>
</dbReference>
<dbReference type="Gene3D" id="3.30.360.10">
    <property type="entry name" value="Dihydrodipicolinate Reductase, domain 2"/>
    <property type="match status" value="1"/>
</dbReference>
<evidence type="ECO:0000259" key="2">
    <source>
        <dbReference type="Pfam" id="PF22725"/>
    </source>
</evidence>
<reference evidence="4" key="3">
    <citation type="submission" date="2018-10" db="EMBL/GenBank/DDBJ databases">
        <authorList>
            <person name="Whitman W."/>
            <person name="Huntemann M."/>
            <person name="Clum A."/>
            <person name="Pillay M."/>
            <person name="Palaniappan K."/>
            <person name="Varghese N."/>
            <person name="Mikhailova N."/>
            <person name="Stamatis D."/>
            <person name="Reddy T."/>
            <person name="Daum C."/>
            <person name="Shapiro N."/>
            <person name="Ivanova N."/>
            <person name="Kyrpides N."/>
            <person name="Woyke T."/>
        </authorList>
    </citation>
    <scope>NUCLEOTIDE SEQUENCE</scope>
    <source>
        <strain evidence="4">CGMCC 1.10124</strain>
    </source>
</reference>